<evidence type="ECO:0000313" key="1">
    <source>
        <dbReference type="EMBL" id="RLE07383.1"/>
    </source>
</evidence>
<dbReference type="Proteomes" id="UP000277457">
    <property type="component" value="Unassembled WGS sequence"/>
</dbReference>
<sequence length="114" mass="12814">MGKKGGLVVEKGRSVFWKGDSVGPGVEEGIEQKIRELKLRKERDNLSILDFLVDVRDKLVDVRPSVLKFSGEYGGWLLESKIVILDYLIRVIKEVWYGGSSGDTERSNGRKDSS</sequence>
<comment type="caution">
    <text evidence="1">The sequence shown here is derived from an EMBL/GenBank/DDBJ whole genome shotgun (WGS) entry which is preliminary data.</text>
</comment>
<name>A0A662D3U1_UNCAE</name>
<dbReference type="EMBL" id="QMPY01000098">
    <property type="protein sequence ID" value="RLE07383.1"/>
    <property type="molecule type" value="Genomic_DNA"/>
</dbReference>
<dbReference type="AlphaFoldDB" id="A0A662D3U1"/>
<accession>A0A662D3U1</accession>
<proteinExistence type="predicted"/>
<reference evidence="1 2" key="1">
    <citation type="submission" date="2018-06" db="EMBL/GenBank/DDBJ databases">
        <title>Extensive metabolic versatility and redundancy in microbially diverse, dynamic hydrothermal sediments.</title>
        <authorList>
            <person name="Dombrowski N."/>
            <person name="Teske A."/>
            <person name="Baker B.J."/>
        </authorList>
    </citation>
    <scope>NUCLEOTIDE SEQUENCE [LARGE SCALE GENOMIC DNA]</scope>
    <source>
        <strain evidence="1">B7_G13</strain>
    </source>
</reference>
<evidence type="ECO:0000313" key="2">
    <source>
        <dbReference type="Proteomes" id="UP000277457"/>
    </source>
</evidence>
<organism evidence="1 2">
    <name type="scientific">Aerophobetes bacterium</name>
    <dbReference type="NCBI Taxonomy" id="2030807"/>
    <lineage>
        <taxon>Bacteria</taxon>
        <taxon>Candidatus Aerophobota</taxon>
    </lineage>
</organism>
<protein>
    <submittedName>
        <fullName evidence="1">Uncharacterized protein</fullName>
    </submittedName>
</protein>
<gene>
    <name evidence="1" type="ORF">DRZ78_03060</name>
</gene>